<keyword evidence="8 13" id="KW-0472">Membrane</keyword>
<keyword evidence="2" id="KW-1003">Cell membrane</keyword>
<evidence type="ECO:0000256" key="5">
    <source>
        <dbReference type="ARBA" id="ARBA00022729"/>
    </source>
</evidence>
<dbReference type="SUPFAM" id="SSF52058">
    <property type="entry name" value="L domain-like"/>
    <property type="match status" value="2"/>
</dbReference>
<feature type="region of interest" description="Disordered" evidence="12">
    <location>
        <begin position="128"/>
        <end position="174"/>
    </location>
</feature>
<comment type="caution">
    <text evidence="14">The sequence shown here is derived from an EMBL/GenBank/DDBJ whole genome shotgun (WGS) entry which is preliminary data.</text>
</comment>
<evidence type="ECO:0000256" key="9">
    <source>
        <dbReference type="ARBA" id="ARBA00023170"/>
    </source>
</evidence>
<feature type="compositionally biased region" description="Acidic residues" evidence="12">
    <location>
        <begin position="150"/>
        <end position="160"/>
    </location>
</feature>
<keyword evidence="9 14" id="KW-0675">Receptor</keyword>
<keyword evidence="15" id="KW-1185">Reference proteome</keyword>
<dbReference type="InterPro" id="IPR032675">
    <property type="entry name" value="LRR_dom_sf"/>
</dbReference>
<proteinExistence type="predicted"/>
<dbReference type="AlphaFoldDB" id="A0A9N8HSN0"/>
<dbReference type="PANTHER" id="PTHR48052">
    <property type="entry name" value="UNNAMED PRODUCT"/>
    <property type="match status" value="1"/>
</dbReference>
<reference evidence="14" key="1">
    <citation type="submission" date="2020-06" db="EMBL/GenBank/DDBJ databases">
        <authorList>
            <consortium name="Plant Systems Biology data submission"/>
        </authorList>
    </citation>
    <scope>NUCLEOTIDE SEQUENCE</scope>
    <source>
        <strain evidence="14">D6</strain>
    </source>
</reference>
<evidence type="ECO:0000256" key="11">
    <source>
        <dbReference type="ARBA" id="ARBA00037847"/>
    </source>
</evidence>
<evidence type="ECO:0000256" key="13">
    <source>
        <dbReference type="SAM" id="Phobius"/>
    </source>
</evidence>
<dbReference type="EMBL" id="CAICTM010001404">
    <property type="protein sequence ID" value="CAB9523345.1"/>
    <property type="molecule type" value="Genomic_DNA"/>
</dbReference>
<evidence type="ECO:0000256" key="4">
    <source>
        <dbReference type="ARBA" id="ARBA00022692"/>
    </source>
</evidence>
<evidence type="ECO:0000256" key="8">
    <source>
        <dbReference type="ARBA" id="ARBA00023136"/>
    </source>
</evidence>
<dbReference type="GO" id="GO:0012505">
    <property type="term" value="C:endomembrane system"/>
    <property type="evidence" value="ECO:0007669"/>
    <property type="project" value="UniProtKB-SubCell"/>
</dbReference>
<protein>
    <submittedName>
        <fullName evidence="14">LRR receptor-like serine threonine-protein kinase At4g08850</fullName>
    </submittedName>
</protein>
<evidence type="ECO:0000256" key="6">
    <source>
        <dbReference type="ARBA" id="ARBA00022737"/>
    </source>
</evidence>
<sequence>MGNEKDDDKPPEKALDEGVVAAGVPVPRMSNELAAADAAVRAKAPVVDVSTLKPLEPATPVTDVGVGVGLSSTETVTSATQTMTSNTTESILAVEDPEKRQEQPGGATGPGAATLGMPALSRGNYQQPTATPGAFGVSGVNGPVVAAEESSSEEDDDEETAAAPNNDGLAVAAPVTDEARRDIENARLVMPNAAQEAKRKQKNFLMTIGVLCAIAIVVFIIIFFVVQGDKNDGTSEETSAPAVTYNATSAPLEPTELLKSLLPDHTLPKLVSEATPQSRAFKWLIEDPNFTNYTNKRLQQRFALATFYYSSDGEAWGPDWLNITQHECMWADFMPGGKEYDRGQEYRHYEYKYIDGPCFPIGYNSTALVNATEYPSDFPDDYLYLAMTGQELGGELPAEVSMLSSLKLVQFDYTTMIGTVPTILANLTGLRELHLFGSAFSGAVPSELARLTDLRILVMGGSEYLTGTLPSELGLLSNNRILKIAESNVTGTVPLEYTGLTPLMFQLYRNNLFGTIHTEFGLFSTVEWFMLERNELVGTIPSELGMMSKLDLMYLHENHVLSGTIPTELGLISNYRLQFYLHTNALTGTIPTEFGQATDDFWRLRLDWNQLTGKIPSELALTTSMHVLSLQDNLLTGTIPTVVAAQFRLQYFRVQLNHLSGIIPSEFTVGARKTKFIQFHIDNNDFSGTIPTEIRNWTHLVHFSAHNNRLTGVIPSQLGVLTKLQSFYVDSNLLTGELPPHLGNITTLKEFSVGDNQLTGTVPEELGWLVNDGALKLLNLTHNDGLYGDIPAPICNLTDDPALGNVLEFDCGNLCGCDCDCDNVSAFVLIGENGTVLAESNLAASNETVLAESKSGVSVGGVWVR</sequence>
<feature type="region of interest" description="Disordered" evidence="12">
    <location>
        <begin position="93"/>
        <end position="116"/>
    </location>
</feature>
<gene>
    <name evidence="14" type="ORF">SEMRO_1406_G269920.1</name>
</gene>
<dbReference type="Gene3D" id="3.80.10.10">
    <property type="entry name" value="Ribonuclease Inhibitor"/>
    <property type="match status" value="3"/>
</dbReference>
<dbReference type="PANTHER" id="PTHR48052:SF8">
    <property type="entry name" value="LRR RECEPTOR-LIKE SERINE_THREONINE-PROTEIN KINASE FLS2"/>
    <property type="match status" value="1"/>
</dbReference>
<keyword evidence="6" id="KW-0677">Repeat</keyword>
<keyword evidence="3" id="KW-0433">Leucine-rich repeat</keyword>
<dbReference type="OrthoDB" id="38453at2759"/>
<keyword evidence="4 13" id="KW-0812">Transmembrane</keyword>
<keyword evidence="10" id="KW-0325">Glycoprotein</keyword>
<name>A0A9N8HSN0_9STRA</name>
<comment type="subcellular location">
    <subcellularLocation>
        <location evidence="1">Cell membrane</location>
    </subcellularLocation>
    <subcellularLocation>
        <location evidence="11">Endomembrane system</location>
        <topology evidence="11">Single-pass membrane protein</topology>
    </subcellularLocation>
</comment>
<dbReference type="FunFam" id="3.80.10.10:FF:000095">
    <property type="entry name" value="LRR receptor-like serine/threonine-protein kinase GSO1"/>
    <property type="match status" value="1"/>
</dbReference>
<evidence type="ECO:0000256" key="3">
    <source>
        <dbReference type="ARBA" id="ARBA00022614"/>
    </source>
</evidence>
<keyword evidence="5" id="KW-0732">Signal</keyword>
<feature type="transmembrane region" description="Helical" evidence="13">
    <location>
        <begin position="204"/>
        <end position="226"/>
    </location>
</feature>
<keyword evidence="7 13" id="KW-1133">Transmembrane helix</keyword>
<dbReference type="Proteomes" id="UP001153069">
    <property type="component" value="Unassembled WGS sequence"/>
</dbReference>
<organism evidence="14 15">
    <name type="scientific">Seminavis robusta</name>
    <dbReference type="NCBI Taxonomy" id="568900"/>
    <lineage>
        <taxon>Eukaryota</taxon>
        <taxon>Sar</taxon>
        <taxon>Stramenopiles</taxon>
        <taxon>Ochrophyta</taxon>
        <taxon>Bacillariophyta</taxon>
        <taxon>Bacillariophyceae</taxon>
        <taxon>Bacillariophycidae</taxon>
        <taxon>Naviculales</taxon>
        <taxon>Naviculaceae</taxon>
        <taxon>Seminavis</taxon>
    </lineage>
</organism>
<dbReference type="GO" id="GO:0016301">
    <property type="term" value="F:kinase activity"/>
    <property type="evidence" value="ECO:0007669"/>
    <property type="project" value="UniProtKB-KW"/>
</dbReference>
<evidence type="ECO:0000256" key="1">
    <source>
        <dbReference type="ARBA" id="ARBA00004236"/>
    </source>
</evidence>
<keyword evidence="14" id="KW-0808">Transferase</keyword>
<evidence type="ECO:0000313" key="14">
    <source>
        <dbReference type="EMBL" id="CAB9523345.1"/>
    </source>
</evidence>
<evidence type="ECO:0000256" key="12">
    <source>
        <dbReference type="SAM" id="MobiDB-lite"/>
    </source>
</evidence>
<dbReference type="GO" id="GO:0005886">
    <property type="term" value="C:plasma membrane"/>
    <property type="evidence" value="ECO:0007669"/>
    <property type="project" value="UniProtKB-SubCell"/>
</dbReference>
<evidence type="ECO:0000256" key="7">
    <source>
        <dbReference type="ARBA" id="ARBA00022989"/>
    </source>
</evidence>
<accession>A0A9N8HSN0</accession>
<keyword evidence="14" id="KW-0418">Kinase</keyword>
<evidence type="ECO:0000313" key="15">
    <source>
        <dbReference type="Proteomes" id="UP001153069"/>
    </source>
</evidence>
<evidence type="ECO:0000256" key="2">
    <source>
        <dbReference type="ARBA" id="ARBA00022475"/>
    </source>
</evidence>
<evidence type="ECO:0000256" key="10">
    <source>
        <dbReference type="ARBA" id="ARBA00023180"/>
    </source>
</evidence>